<sequence length="64" mass="7222">MALMGFSSCSRVFYGKREKPAKDDASEPLEKNIPDLKVVPTLPPDGRAIRVLYSVPPRSYQWGR</sequence>
<reference evidence="1" key="1">
    <citation type="submission" date="2014-03" db="EMBL/GenBank/DDBJ databases">
        <title>A sequence of cellulolytic fosmid clone of goat rumen metagenome.</title>
        <authorList>
            <person name="Lee K.-T."/>
            <person name="Kim J.-Y."/>
            <person name="Kim Y.-J."/>
            <person name="Ahn J.-H."/>
            <person name="Park M.-N."/>
            <person name="Kim J.-H."/>
            <person name="Kim T.-H."/>
        </authorList>
    </citation>
    <scope>NUCLEOTIDE SEQUENCE</scope>
</reference>
<accession>A0A0B4N141</accession>
<dbReference type="EMBL" id="KJ631392">
    <property type="protein sequence ID" value="AIF26091.1"/>
    <property type="molecule type" value="Genomic_DNA"/>
</dbReference>
<evidence type="ECO:0000313" key="1">
    <source>
        <dbReference type="EMBL" id="AIF26091.1"/>
    </source>
</evidence>
<organism evidence="1">
    <name type="scientific">uncultured bacterium Ad_136_J17_contig1</name>
    <dbReference type="NCBI Taxonomy" id="1489301"/>
    <lineage>
        <taxon>Bacteria</taxon>
        <taxon>environmental samples</taxon>
    </lineage>
</organism>
<name>A0A0B4N141_9BACT</name>
<dbReference type="AlphaFoldDB" id="A0A0B4N141"/>
<proteinExistence type="predicted"/>
<protein>
    <submittedName>
        <fullName evidence="1">Uncharacterized protein</fullName>
    </submittedName>
</protein>